<accession>A0A9P5Z446</accession>
<dbReference type="AlphaFoldDB" id="A0A9P5Z446"/>
<reference evidence="2" key="1">
    <citation type="submission" date="2020-11" db="EMBL/GenBank/DDBJ databases">
        <authorList>
            <consortium name="DOE Joint Genome Institute"/>
            <person name="Ahrendt S."/>
            <person name="Riley R."/>
            <person name="Andreopoulos W."/>
            <person name="Labutti K."/>
            <person name="Pangilinan J."/>
            <person name="Ruiz-Duenas F.J."/>
            <person name="Barrasa J.M."/>
            <person name="Sanchez-Garcia M."/>
            <person name="Camarero S."/>
            <person name="Miyauchi S."/>
            <person name="Serrano A."/>
            <person name="Linde D."/>
            <person name="Babiker R."/>
            <person name="Drula E."/>
            <person name="Ayuso-Fernandez I."/>
            <person name="Pacheco R."/>
            <person name="Padilla G."/>
            <person name="Ferreira P."/>
            <person name="Barriuso J."/>
            <person name="Kellner H."/>
            <person name="Castanera R."/>
            <person name="Alfaro M."/>
            <person name="Ramirez L."/>
            <person name="Pisabarro A.G."/>
            <person name="Kuo A."/>
            <person name="Tritt A."/>
            <person name="Lipzen A."/>
            <person name="He G."/>
            <person name="Yan M."/>
            <person name="Ng V."/>
            <person name="Cullen D."/>
            <person name="Martin F."/>
            <person name="Rosso M.-N."/>
            <person name="Henrissat B."/>
            <person name="Hibbett D."/>
            <person name="Martinez A.T."/>
            <person name="Grigoriev I.V."/>
        </authorList>
    </citation>
    <scope>NUCLEOTIDE SEQUENCE</scope>
    <source>
        <strain evidence="2">CIRM-BRFM 674</strain>
    </source>
</reference>
<feature type="region of interest" description="Disordered" evidence="1">
    <location>
        <begin position="87"/>
        <end position="122"/>
    </location>
</feature>
<feature type="compositionally biased region" description="Basic residues" evidence="1">
    <location>
        <begin position="150"/>
        <end position="166"/>
    </location>
</feature>
<organism evidence="2 3">
    <name type="scientific">Pholiota conissans</name>
    <dbReference type="NCBI Taxonomy" id="109636"/>
    <lineage>
        <taxon>Eukaryota</taxon>
        <taxon>Fungi</taxon>
        <taxon>Dikarya</taxon>
        <taxon>Basidiomycota</taxon>
        <taxon>Agaricomycotina</taxon>
        <taxon>Agaricomycetes</taxon>
        <taxon>Agaricomycetidae</taxon>
        <taxon>Agaricales</taxon>
        <taxon>Agaricineae</taxon>
        <taxon>Strophariaceae</taxon>
        <taxon>Pholiota</taxon>
    </lineage>
</organism>
<gene>
    <name evidence="2" type="ORF">BDN70DRAFT_568874</name>
</gene>
<proteinExistence type="predicted"/>
<feature type="region of interest" description="Disordered" evidence="1">
    <location>
        <begin position="148"/>
        <end position="199"/>
    </location>
</feature>
<keyword evidence="3" id="KW-1185">Reference proteome</keyword>
<evidence type="ECO:0000313" key="2">
    <source>
        <dbReference type="EMBL" id="KAF9481068.1"/>
    </source>
</evidence>
<dbReference type="OrthoDB" id="3268823at2759"/>
<name>A0A9P5Z446_9AGAR</name>
<sequence length="312" mass="34248">MPATIDKASFTSSITSQELSTSPSEERAPRFTSAALAGGRVHTAKNHSFSMPAETFVRMNSEDPSQSVPGAYVEGHQVKSDTVSDEHLSHAGHDHRPRFKVDLPTHEEPSGSRQGVGSLPGPMNAEYVAMLPDERMHMHDVEIHEAELHRKAHRAKGSKREPKHKNFATQPSSQLPTTERPSGSNIGIGSMPGKNRESGVATLPEERIEGRPYGQGHTGFESSLDTGWKVQHHHHINRCPVSYALLGISFDEEKTSKDITAQGQPAFEWSHYLEPKAQPPPAVNRCPVDAALLGFDTDDAKSKDKGKVEEYE</sequence>
<comment type="caution">
    <text evidence="2">The sequence shown here is derived from an EMBL/GenBank/DDBJ whole genome shotgun (WGS) entry which is preliminary data.</text>
</comment>
<protein>
    <submittedName>
        <fullName evidence="2">Uncharacterized protein</fullName>
    </submittedName>
</protein>
<feature type="region of interest" description="Disordered" evidence="1">
    <location>
        <begin position="1"/>
        <end position="29"/>
    </location>
</feature>
<feature type="compositionally biased region" description="Polar residues" evidence="1">
    <location>
        <begin position="167"/>
        <end position="187"/>
    </location>
</feature>
<feature type="compositionally biased region" description="Basic and acidic residues" evidence="1">
    <location>
        <begin position="87"/>
        <end position="110"/>
    </location>
</feature>
<evidence type="ECO:0000313" key="3">
    <source>
        <dbReference type="Proteomes" id="UP000807469"/>
    </source>
</evidence>
<evidence type="ECO:0000256" key="1">
    <source>
        <dbReference type="SAM" id="MobiDB-lite"/>
    </source>
</evidence>
<dbReference type="EMBL" id="MU155184">
    <property type="protein sequence ID" value="KAF9481068.1"/>
    <property type="molecule type" value="Genomic_DNA"/>
</dbReference>
<feature type="compositionally biased region" description="Polar residues" evidence="1">
    <location>
        <begin position="9"/>
        <end position="23"/>
    </location>
</feature>
<dbReference type="Proteomes" id="UP000807469">
    <property type="component" value="Unassembled WGS sequence"/>
</dbReference>